<evidence type="ECO:0000256" key="2">
    <source>
        <dbReference type="ARBA" id="ARBA00022475"/>
    </source>
</evidence>
<sequence length="144" mass="15294">MTIPTQQGRPLELPETGVGSVAPFGRRLLALLVDWILCQLIATALFGMQWGQVGGTEAFYPLLLLLVENTVLVGTLGTTVGHRLLGVRVVDVHAASVAAGTPPTIGRSLVRAVLLCLFVPALIMDSHGRGLHDRAARTVVVRGR</sequence>
<feature type="transmembrane region" description="Helical" evidence="6">
    <location>
        <begin position="28"/>
        <end position="47"/>
    </location>
</feature>
<evidence type="ECO:0000256" key="3">
    <source>
        <dbReference type="ARBA" id="ARBA00022692"/>
    </source>
</evidence>
<feature type="transmembrane region" description="Helical" evidence="6">
    <location>
        <begin position="59"/>
        <end position="85"/>
    </location>
</feature>
<keyword evidence="4 6" id="KW-1133">Transmembrane helix</keyword>
<dbReference type="OrthoDB" id="5187110at2"/>
<keyword evidence="2" id="KW-1003">Cell membrane</keyword>
<dbReference type="GO" id="GO:0005886">
    <property type="term" value="C:plasma membrane"/>
    <property type="evidence" value="ECO:0007669"/>
    <property type="project" value="UniProtKB-SubCell"/>
</dbReference>
<keyword evidence="3 6" id="KW-0812">Transmembrane</keyword>
<name>A0A345NKR3_9MICO</name>
<feature type="domain" description="RDD" evidence="7">
    <location>
        <begin position="21"/>
        <end position="136"/>
    </location>
</feature>
<organism evidence="8 9">
    <name type="scientific">Ornithinimicrobium avium</name>
    <dbReference type="NCBI Taxonomy" id="2283195"/>
    <lineage>
        <taxon>Bacteria</taxon>
        <taxon>Bacillati</taxon>
        <taxon>Actinomycetota</taxon>
        <taxon>Actinomycetes</taxon>
        <taxon>Micrococcales</taxon>
        <taxon>Ornithinimicrobiaceae</taxon>
        <taxon>Ornithinimicrobium</taxon>
    </lineage>
</organism>
<dbReference type="RefSeq" id="WP_114927386.1">
    <property type="nucleotide sequence ID" value="NZ_CP031229.1"/>
</dbReference>
<dbReference type="AlphaFoldDB" id="A0A345NKR3"/>
<dbReference type="InterPro" id="IPR010432">
    <property type="entry name" value="RDD"/>
</dbReference>
<keyword evidence="5 6" id="KW-0472">Membrane</keyword>
<dbReference type="InterPro" id="IPR051791">
    <property type="entry name" value="Pra-immunoreactive"/>
</dbReference>
<dbReference type="EMBL" id="CP031229">
    <property type="protein sequence ID" value="AXH95621.1"/>
    <property type="molecule type" value="Genomic_DNA"/>
</dbReference>
<dbReference type="InterPro" id="IPR016795">
    <property type="entry name" value="UCP021697"/>
</dbReference>
<proteinExistence type="predicted"/>
<evidence type="ECO:0000256" key="4">
    <source>
        <dbReference type="ARBA" id="ARBA00022989"/>
    </source>
</evidence>
<reference evidence="8 9" key="1">
    <citation type="submission" date="2018-07" db="EMBL/GenBank/DDBJ databases">
        <title>Complete genome sequencing of Ornithinimicrobium sp. AMA3305.</title>
        <authorList>
            <person name="Bae J.-W."/>
        </authorList>
    </citation>
    <scope>NUCLEOTIDE SEQUENCE [LARGE SCALE GENOMIC DNA]</scope>
    <source>
        <strain evidence="8 9">AMA3305</strain>
    </source>
</reference>
<keyword evidence="9" id="KW-1185">Reference proteome</keyword>
<dbReference type="Proteomes" id="UP000253790">
    <property type="component" value="Chromosome"/>
</dbReference>
<gene>
    <name evidence="8" type="ORF">DV701_05365</name>
</gene>
<dbReference type="PANTHER" id="PTHR36115:SF6">
    <property type="entry name" value="PROLINE-RICH ANTIGEN HOMOLOG"/>
    <property type="match status" value="1"/>
</dbReference>
<protein>
    <submittedName>
        <fullName evidence="8">RDD family protein</fullName>
    </submittedName>
</protein>
<dbReference type="Pfam" id="PF06271">
    <property type="entry name" value="RDD"/>
    <property type="match status" value="1"/>
</dbReference>
<evidence type="ECO:0000313" key="8">
    <source>
        <dbReference type="EMBL" id="AXH95621.1"/>
    </source>
</evidence>
<evidence type="ECO:0000256" key="5">
    <source>
        <dbReference type="ARBA" id="ARBA00023136"/>
    </source>
</evidence>
<evidence type="ECO:0000256" key="6">
    <source>
        <dbReference type="SAM" id="Phobius"/>
    </source>
</evidence>
<dbReference type="PANTHER" id="PTHR36115">
    <property type="entry name" value="PROLINE-RICH ANTIGEN HOMOLOG-RELATED"/>
    <property type="match status" value="1"/>
</dbReference>
<accession>A0A345NKR3</accession>
<comment type="subcellular location">
    <subcellularLocation>
        <location evidence="1">Cell membrane</location>
        <topology evidence="1">Multi-pass membrane protein</topology>
    </subcellularLocation>
</comment>
<evidence type="ECO:0000256" key="1">
    <source>
        <dbReference type="ARBA" id="ARBA00004651"/>
    </source>
</evidence>
<dbReference type="PIRSF" id="PIRSF021697">
    <property type="entry name" value="UCP021697"/>
    <property type="match status" value="1"/>
</dbReference>
<evidence type="ECO:0000259" key="7">
    <source>
        <dbReference type="Pfam" id="PF06271"/>
    </source>
</evidence>
<dbReference type="KEGG" id="orn:DV701_05365"/>
<evidence type="ECO:0000313" key="9">
    <source>
        <dbReference type="Proteomes" id="UP000253790"/>
    </source>
</evidence>